<evidence type="ECO:0000256" key="1">
    <source>
        <dbReference type="ARBA" id="ARBA00004610"/>
    </source>
</evidence>
<feature type="transmembrane region" description="Helical" evidence="10">
    <location>
        <begin position="23"/>
        <end position="44"/>
    </location>
</feature>
<dbReference type="InterPro" id="IPR038359">
    <property type="entry name" value="Connexin_N_sf"/>
</dbReference>
<dbReference type="PRINTS" id="PR00206">
    <property type="entry name" value="CONNEXIN"/>
</dbReference>
<dbReference type="InParanoid" id="F7A3G7"/>
<dbReference type="RefSeq" id="XP_007499177.1">
    <property type="nucleotide sequence ID" value="XM_007499115.3"/>
</dbReference>
<evidence type="ECO:0000313" key="14">
    <source>
        <dbReference type="Proteomes" id="UP000002280"/>
    </source>
</evidence>
<evidence type="ECO:0000256" key="10">
    <source>
        <dbReference type="SAM" id="Phobius"/>
    </source>
</evidence>
<feature type="transmembrane region" description="Helical" evidence="10">
    <location>
        <begin position="76"/>
        <end position="96"/>
    </location>
</feature>
<feature type="region of interest" description="Disordered" evidence="9">
    <location>
        <begin position="105"/>
        <end position="137"/>
    </location>
</feature>
<dbReference type="Ensembl" id="ENSMODT00000020916.3">
    <property type="protein sequence ID" value="ENSMODP00000020551.3"/>
    <property type="gene ID" value="ENSMODG00000016457.3"/>
</dbReference>
<dbReference type="KEGG" id="mdo:100017183"/>
<dbReference type="GeneID" id="100017183"/>
<dbReference type="PANTHER" id="PTHR11984">
    <property type="entry name" value="CONNEXIN"/>
    <property type="match status" value="1"/>
</dbReference>
<dbReference type="GeneTree" id="ENSGT01150000286949"/>
<dbReference type="PROSITE" id="PS00407">
    <property type="entry name" value="CONNEXINS_1"/>
    <property type="match status" value="1"/>
</dbReference>
<reference evidence="13" key="2">
    <citation type="submission" date="2025-08" db="UniProtKB">
        <authorList>
            <consortium name="Ensembl"/>
        </authorList>
    </citation>
    <scope>IDENTIFICATION</scope>
</reference>
<comment type="subcellular location">
    <subcellularLocation>
        <location evidence="1">Cell junction</location>
        <location evidence="1">Gap junction</location>
    </subcellularLocation>
    <subcellularLocation>
        <location evidence="2">Cell membrane</location>
        <topology evidence="2">Multi-pass membrane protein</topology>
    </subcellularLocation>
</comment>
<accession>F7A3G7</accession>
<keyword evidence="3" id="KW-1003">Cell membrane</keyword>
<dbReference type="Pfam" id="PF00029">
    <property type="entry name" value="Connexin"/>
    <property type="match status" value="1"/>
</dbReference>
<dbReference type="SMART" id="SM01089">
    <property type="entry name" value="Connexin_CCC"/>
    <property type="match status" value="1"/>
</dbReference>
<dbReference type="AlphaFoldDB" id="F7A3G7"/>
<proteinExistence type="predicted"/>
<evidence type="ECO:0000256" key="5">
    <source>
        <dbReference type="ARBA" id="ARBA00022868"/>
    </source>
</evidence>
<evidence type="ECO:0000313" key="13">
    <source>
        <dbReference type="Ensembl" id="ENSMODP00000020551.3"/>
    </source>
</evidence>
<feature type="domain" description="Connexin N-terminal" evidence="11">
    <location>
        <begin position="42"/>
        <end position="75"/>
    </location>
</feature>
<dbReference type="OrthoDB" id="9450823at2759"/>
<dbReference type="InterPro" id="IPR017990">
    <property type="entry name" value="Connexin_CS"/>
</dbReference>
<dbReference type="RefSeq" id="XP_007499178.1">
    <property type="nucleotide sequence ID" value="XM_007499116.3"/>
</dbReference>
<dbReference type="InterPro" id="IPR000500">
    <property type="entry name" value="Connexin"/>
</dbReference>
<dbReference type="Bgee" id="ENSMODG00000016457">
    <property type="expression patterns" value="Expressed in hindlimb bud and 10 other cell types or tissues"/>
</dbReference>
<organism evidence="13 14">
    <name type="scientific">Monodelphis domestica</name>
    <name type="common">Gray short-tailed opossum</name>
    <dbReference type="NCBI Taxonomy" id="13616"/>
    <lineage>
        <taxon>Eukaryota</taxon>
        <taxon>Metazoa</taxon>
        <taxon>Chordata</taxon>
        <taxon>Craniata</taxon>
        <taxon>Vertebrata</taxon>
        <taxon>Euteleostomi</taxon>
        <taxon>Mammalia</taxon>
        <taxon>Metatheria</taxon>
        <taxon>Didelphimorphia</taxon>
        <taxon>Didelphidae</taxon>
        <taxon>Monodelphis</taxon>
    </lineage>
</organism>
<evidence type="ECO:0000256" key="9">
    <source>
        <dbReference type="SAM" id="MobiDB-lite"/>
    </source>
</evidence>
<name>F7A3G7_MONDO</name>
<dbReference type="InterPro" id="IPR019570">
    <property type="entry name" value="Connexin_CCC"/>
</dbReference>
<dbReference type="GO" id="GO:0005922">
    <property type="term" value="C:connexin complex"/>
    <property type="evidence" value="ECO:0000318"/>
    <property type="project" value="GO_Central"/>
</dbReference>
<dbReference type="PANTHER" id="PTHR11984:SF56">
    <property type="entry name" value="GAP JUNCTION GAMMA-3 PROTEIN"/>
    <property type="match status" value="1"/>
</dbReference>
<evidence type="ECO:0000256" key="3">
    <source>
        <dbReference type="ARBA" id="ARBA00022475"/>
    </source>
</evidence>
<evidence type="ECO:0000256" key="6">
    <source>
        <dbReference type="ARBA" id="ARBA00022949"/>
    </source>
</evidence>
<reference evidence="13 14" key="1">
    <citation type="journal article" date="2007" name="Nature">
        <title>Genome of the marsupial Monodelphis domestica reveals innovation in non-coding sequences.</title>
        <authorList>
            <person name="Mikkelsen T.S."/>
            <person name="Wakefield M.J."/>
            <person name="Aken B."/>
            <person name="Amemiya C.T."/>
            <person name="Chang J.L."/>
            <person name="Duke S."/>
            <person name="Garber M."/>
            <person name="Gentles A.J."/>
            <person name="Goodstadt L."/>
            <person name="Heger A."/>
            <person name="Jurka J."/>
            <person name="Kamal M."/>
            <person name="Mauceli E."/>
            <person name="Searle S.M."/>
            <person name="Sharpe T."/>
            <person name="Baker M.L."/>
            <person name="Batzer M.A."/>
            <person name="Benos P.V."/>
            <person name="Belov K."/>
            <person name="Clamp M."/>
            <person name="Cook A."/>
            <person name="Cuff J."/>
            <person name="Das R."/>
            <person name="Davidow L."/>
            <person name="Deakin J.E."/>
            <person name="Fazzari M.J."/>
            <person name="Glass J.L."/>
            <person name="Grabherr M."/>
            <person name="Greally J.M."/>
            <person name="Gu W."/>
            <person name="Hore T.A."/>
            <person name="Huttley G.A."/>
            <person name="Kleber M."/>
            <person name="Jirtle R.L."/>
            <person name="Koina E."/>
            <person name="Lee J.T."/>
            <person name="Mahony S."/>
            <person name="Marra M.A."/>
            <person name="Miller R.D."/>
            <person name="Nicholls R.D."/>
            <person name="Oda M."/>
            <person name="Papenfuss A.T."/>
            <person name="Parra Z.E."/>
            <person name="Pollock D.D."/>
            <person name="Ray D.A."/>
            <person name="Schein J.E."/>
            <person name="Speed T.P."/>
            <person name="Thompson K."/>
            <person name="VandeBerg J.L."/>
            <person name="Wade C.M."/>
            <person name="Walker J.A."/>
            <person name="Waters P.D."/>
            <person name="Webber C."/>
            <person name="Weidman J.R."/>
            <person name="Xie X."/>
            <person name="Zody M.C."/>
            <person name="Baldwin J."/>
            <person name="Abdouelleil A."/>
            <person name="Abdulkadir J."/>
            <person name="Abebe A."/>
            <person name="Abera B."/>
            <person name="Abreu J."/>
            <person name="Acer S.C."/>
            <person name="Aftuck L."/>
            <person name="Alexander A."/>
            <person name="An P."/>
            <person name="Anderson E."/>
            <person name="Anderson S."/>
            <person name="Arachi H."/>
            <person name="Azer M."/>
            <person name="Bachantsang P."/>
            <person name="Barry A."/>
            <person name="Bayul T."/>
            <person name="Berlin A."/>
            <person name="Bessette D."/>
            <person name="Bloom T."/>
            <person name="Bloom T."/>
            <person name="Boguslavskiy L."/>
            <person name="Bonnet C."/>
            <person name="Boukhgalter B."/>
            <person name="Bourzgui I."/>
            <person name="Brown A."/>
            <person name="Cahill P."/>
            <person name="Channer S."/>
            <person name="Cheshatsang Y."/>
            <person name="Chuda L."/>
            <person name="Citroen M."/>
            <person name="Collymore A."/>
            <person name="Cooke P."/>
            <person name="Costello M."/>
            <person name="D'Aco K."/>
            <person name="Daza R."/>
            <person name="De Haan G."/>
            <person name="DeGray S."/>
            <person name="DeMaso C."/>
            <person name="Dhargay N."/>
            <person name="Dooley K."/>
            <person name="Dooley E."/>
            <person name="Doricent M."/>
            <person name="Dorje P."/>
            <person name="Dorjee K."/>
            <person name="Dupes A."/>
            <person name="Elong R."/>
            <person name="Falk J."/>
            <person name="Farina A."/>
            <person name="Faro S."/>
            <person name="Ferguson D."/>
            <person name="Fisher S."/>
            <person name="Foley C.D."/>
            <person name="Franke A."/>
            <person name="Friedrich D."/>
            <person name="Gadbois L."/>
            <person name="Gearin G."/>
            <person name="Gearin C.R."/>
            <person name="Giannoukos G."/>
            <person name="Goode T."/>
            <person name="Graham J."/>
            <person name="Grandbois E."/>
            <person name="Grewal S."/>
            <person name="Gyaltsen K."/>
            <person name="Hafez N."/>
            <person name="Hagos B."/>
            <person name="Hall J."/>
            <person name="Henson C."/>
            <person name="Hollinger A."/>
            <person name="Honan T."/>
            <person name="Huard M.D."/>
            <person name="Hughes L."/>
            <person name="Hurhula B."/>
            <person name="Husby M.E."/>
            <person name="Kamat A."/>
            <person name="Kanga B."/>
            <person name="Kashin S."/>
            <person name="Khazanovich D."/>
            <person name="Kisner P."/>
            <person name="Lance K."/>
            <person name="Lara M."/>
            <person name="Lee W."/>
            <person name="Lennon N."/>
            <person name="Letendre F."/>
            <person name="LeVine R."/>
            <person name="Lipovsky A."/>
            <person name="Liu X."/>
            <person name="Liu J."/>
            <person name="Liu S."/>
            <person name="Lokyitsang T."/>
            <person name="Lokyitsang Y."/>
            <person name="Lubonja R."/>
            <person name="Lui A."/>
            <person name="MacDonald P."/>
            <person name="Magnisalis V."/>
            <person name="Maru K."/>
            <person name="Matthews C."/>
            <person name="McCusker W."/>
            <person name="McDonough S."/>
            <person name="Mehta T."/>
            <person name="Meldrim J."/>
            <person name="Meneus L."/>
            <person name="Mihai O."/>
            <person name="Mihalev A."/>
            <person name="Mihova T."/>
            <person name="Mittelman R."/>
            <person name="Mlenga V."/>
            <person name="Montmayeur A."/>
            <person name="Mulrain L."/>
            <person name="Navidi A."/>
            <person name="Naylor J."/>
            <person name="Negash T."/>
            <person name="Nguyen T."/>
            <person name="Nguyen N."/>
            <person name="Nicol R."/>
            <person name="Norbu C."/>
            <person name="Norbu N."/>
            <person name="Novod N."/>
            <person name="O'Neill B."/>
            <person name="Osman S."/>
            <person name="Markiewicz E."/>
            <person name="Oyono O.L."/>
            <person name="Patti C."/>
            <person name="Phunkhang P."/>
            <person name="Pierre F."/>
            <person name="Priest M."/>
            <person name="Raghuraman S."/>
            <person name="Rege F."/>
            <person name="Reyes R."/>
            <person name="Rise C."/>
            <person name="Rogov P."/>
            <person name="Ross K."/>
            <person name="Ryan E."/>
            <person name="Settipalli S."/>
            <person name="Shea T."/>
            <person name="Sherpa N."/>
            <person name="Shi L."/>
            <person name="Shih D."/>
            <person name="Sparrow T."/>
            <person name="Spaulding J."/>
            <person name="Stalker J."/>
            <person name="Stange-Thomann N."/>
            <person name="Stavropoulos S."/>
            <person name="Stone C."/>
            <person name="Strader C."/>
            <person name="Tesfaye S."/>
            <person name="Thomson T."/>
            <person name="Thoulutsang Y."/>
            <person name="Thoulutsang D."/>
            <person name="Topham K."/>
            <person name="Topping I."/>
            <person name="Tsamla T."/>
            <person name="Vassiliev H."/>
            <person name="Vo A."/>
            <person name="Wangchuk T."/>
            <person name="Wangdi T."/>
            <person name="Weiand M."/>
            <person name="Wilkinson J."/>
            <person name="Wilson A."/>
            <person name="Yadav S."/>
            <person name="Young G."/>
            <person name="Yu Q."/>
            <person name="Zembek L."/>
            <person name="Zhong D."/>
            <person name="Zimmer A."/>
            <person name="Zwirko Z."/>
            <person name="Jaffe D.B."/>
            <person name="Alvarez P."/>
            <person name="Brockman W."/>
            <person name="Butler J."/>
            <person name="Chin C."/>
            <person name="Gnerre S."/>
            <person name="MacCallum I."/>
            <person name="Graves J.A."/>
            <person name="Ponting C.P."/>
            <person name="Breen M."/>
            <person name="Samollow P.B."/>
            <person name="Lander E.S."/>
            <person name="Lindblad-Toh K."/>
        </authorList>
    </citation>
    <scope>NUCLEOTIDE SEQUENCE [LARGE SCALE GENOMIC DNA]</scope>
</reference>
<keyword evidence="4 10" id="KW-0812">Transmembrane</keyword>
<sequence length="311" mass="35089">MSWAFLTRLLEAVTQHSTLVGKLWLSVLVVFRLVLLAVGGEAIYRDELSGFVCNTRQPGCQNVCYDTFAPLSHVRFWVFQIILVTAPTVFYLGYAVHHLSRRQMTQKQEKEEEEGEKEPMIKEKKPQMSPDDGAHDGRRRIRRDGLLGAYVAQLLVRTALEVAFLAGQYLLFGLKVPPDYDCKQNPCPHVVVCYISRPTEKTIFLLVMYAVSGLCLLLNLIELLHLGLGSVKNGGSRPDPAPHSKSLKLELQQMQKQLHLVQKQMDMGLHLGTPLVTVPTCSGQPPTYNLSTQQNRHNQAQKETWLSKTEL</sequence>
<keyword evidence="7 10" id="KW-1133">Transmembrane helix</keyword>
<keyword evidence="8 10" id="KW-0472">Membrane</keyword>
<dbReference type="SMART" id="SM00037">
    <property type="entry name" value="CNX"/>
    <property type="match status" value="1"/>
</dbReference>
<evidence type="ECO:0000256" key="2">
    <source>
        <dbReference type="ARBA" id="ARBA00004651"/>
    </source>
</evidence>
<dbReference type="STRING" id="13616.ENSMODP00000020551"/>
<dbReference type="Gene3D" id="1.20.1440.80">
    <property type="entry name" value="Gap junction channel protein cysteine-rich domain"/>
    <property type="match status" value="1"/>
</dbReference>
<protein>
    <submittedName>
        <fullName evidence="13">Gap junction gamma-1 protein-like</fullName>
    </submittedName>
</protein>
<feature type="compositionally biased region" description="Basic and acidic residues" evidence="9">
    <location>
        <begin position="117"/>
        <end position="136"/>
    </location>
</feature>
<evidence type="ECO:0000256" key="4">
    <source>
        <dbReference type="ARBA" id="ARBA00022692"/>
    </source>
</evidence>
<dbReference type="Proteomes" id="UP000002280">
    <property type="component" value="Chromosome 6"/>
</dbReference>
<keyword evidence="6" id="KW-0965">Cell junction</keyword>
<evidence type="ECO:0000259" key="11">
    <source>
        <dbReference type="SMART" id="SM00037"/>
    </source>
</evidence>
<dbReference type="OMA" id="FEPCPHS"/>
<feature type="region of interest" description="Disordered" evidence="9">
    <location>
        <begin position="286"/>
        <end position="311"/>
    </location>
</feature>
<gene>
    <name evidence="13" type="primary">LOC100017183</name>
</gene>
<reference evidence="13" key="3">
    <citation type="submission" date="2025-09" db="UniProtKB">
        <authorList>
            <consortium name="Ensembl"/>
        </authorList>
    </citation>
    <scope>IDENTIFICATION</scope>
</reference>
<dbReference type="GO" id="GO:0007267">
    <property type="term" value="P:cell-cell signaling"/>
    <property type="evidence" value="ECO:0000318"/>
    <property type="project" value="GO_Central"/>
</dbReference>
<feature type="domain" description="Connexin cysteine-rich" evidence="12">
    <location>
        <begin position="160"/>
        <end position="226"/>
    </location>
</feature>
<dbReference type="GO" id="GO:0005243">
    <property type="term" value="F:gap junction channel activity"/>
    <property type="evidence" value="ECO:0000318"/>
    <property type="project" value="GO_Central"/>
</dbReference>
<evidence type="ECO:0000256" key="8">
    <source>
        <dbReference type="ARBA" id="ARBA00023136"/>
    </source>
</evidence>
<evidence type="ECO:0000259" key="12">
    <source>
        <dbReference type="SMART" id="SM01089"/>
    </source>
</evidence>
<evidence type="ECO:0000256" key="7">
    <source>
        <dbReference type="ARBA" id="ARBA00022989"/>
    </source>
</evidence>
<dbReference type="InterPro" id="IPR013092">
    <property type="entry name" value="Connexin_N"/>
</dbReference>
<keyword evidence="5" id="KW-0303">Gap junction</keyword>
<feature type="transmembrane region" description="Helical" evidence="10">
    <location>
        <begin position="203"/>
        <end position="228"/>
    </location>
</feature>
<dbReference type="HOGENOM" id="CLU_037388_4_0_1"/>
<dbReference type="eggNOG" id="ENOG502QV2G">
    <property type="taxonomic scope" value="Eukaryota"/>
</dbReference>
<keyword evidence="14" id="KW-1185">Reference proteome</keyword>